<dbReference type="PROSITE" id="PS50293">
    <property type="entry name" value="TPR_REGION"/>
    <property type="match status" value="1"/>
</dbReference>
<dbReference type="PANTHER" id="PTHR44943">
    <property type="entry name" value="CELLULOSE SYNTHASE OPERON PROTEIN C"/>
    <property type="match status" value="1"/>
</dbReference>
<evidence type="ECO:0000256" key="3">
    <source>
        <dbReference type="PROSITE-ProRule" id="PRU00339"/>
    </source>
</evidence>
<dbReference type="Pfam" id="PF13414">
    <property type="entry name" value="TPR_11"/>
    <property type="match status" value="1"/>
</dbReference>
<keyword evidence="2 3" id="KW-0802">TPR repeat</keyword>
<feature type="repeat" description="TPR" evidence="3">
    <location>
        <begin position="17"/>
        <end position="50"/>
    </location>
</feature>
<dbReference type="PROSITE" id="PS50005">
    <property type="entry name" value="TPR"/>
    <property type="match status" value="1"/>
</dbReference>
<keyword evidence="5" id="KW-1185">Reference proteome</keyword>
<proteinExistence type="predicted"/>
<evidence type="ECO:0000256" key="1">
    <source>
        <dbReference type="ARBA" id="ARBA00022737"/>
    </source>
</evidence>
<evidence type="ECO:0000313" key="5">
    <source>
        <dbReference type="Proteomes" id="UP000689195"/>
    </source>
</evidence>
<dbReference type="EMBL" id="CAJJDO010000104">
    <property type="protein sequence ID" value="CAD8193271.1"/>
    <property type="molecule type" value="Genomic_DNA"/>
</dbReference>
<organism evidence="4 5">
    <name type="scientific">Paramecium pentaurelia</name>
    <dbReference type="NCBI Taxonomy" id="43138"/>
    <lineage>
        <taxon>Eukaryota</taxon>
        <taxon>Sar</taxon>
        <taxon>Alveolata</taxon>
        <taxon>Ciliophora</taxon>
        <taxon>Intramacronucleata</taxon>
        <taxon>Oligohymenophorea</taxon>
        <taxon>Peniculida</taxon>
        <taxon>Parameciidae</taxon>
        <taxon>Paramecium</taxon>
    </lineage>
</organism>
<dbReference type="PANTHER" id="PTHR44943:SF4">
    <property type="entry name" value="TPR REPEAT-CONTAINING PROTEIN MJ0798"/>
    <property type="match status" value="1"/>
</dbReference>
<evidence type="ECO:0008006" key="6">
    <source>
        <dbReference type="Google" id="ProtNLM"/>
    </source>
</evidence>
<evidence type="ECO:0000256" key="2">
    <source>
        <dbReference type="ARBA" id="ARBA00022803"/>
    </source>
</evidence>
<comment type="caution">
    <text evidence="4">The sequence shown here is derived from an EMBL/GenBank/DDBJ whole genome shotgun (WGS) entry which is preliminary data.</text>
</comment>
<sequence length="141" mass="16791">MLRPSYLKQSLKSFCQFEKHINLGLALDQLRQYQEAIEYYHKAILINPKFKHGSIMLGFIYQSISIWAGNKFQKYEEAMECYQKAILINPKDDSAWSKKGVALKFQKKYILIHKFKKQKRIMRFAMAAQQNLQNILIRKQK</sequence>
<keyword evidence="1" id="KW-0677">Repeat</keyword>
<dbReference type="OrthoDB" id="392073at2759"/>
<dbReference type="Proteomes" id="UP000689195">
    <property type="component" value="Unassembled WGS sequence"/>
</dbReference>
<evidence type="ECO:0000313" key="4">
    <source>
        <dbReference type="EMBL" id="CAD8193271.1"/>
    </source>
</evidence>
<dbReference type="AlphaFoldDB" id="A0A8S1WXE6"/>
<gene>
    <name evidence="4" type="ORF">PPENT_87.1.T1040001</name>
</gene>
<dbReference type="InterPro" id="IPR051685">
    <property type="entry name" value="Ycf3/AcsC/BcsC/TPR_MFPF"/>
</dbReference>
<name>A0A8S1WXE6_9CILI</name>
<reference evidence="4" key="1">
    <citation type="submission" date="2021-01" db="EMBL/GenBank/DDBJ databases">
        <authorList>
            <consortium name="Genoscope - CEA"/>
            <person name="William W."/>
        </authorList>
    </citation>
    <scope>NUCLEOTIDE SEQUENCE</scope>
</reference>
<protein>
    <recommendedName>
        <fullName evidence="6">Tetratricopeptide repeat protein</fullName>
    </recommendedName>
</protein>
<dbReference type="Pfam" id="PF00515">
    <property type="entry name" value="TPR_1"/>
    <property type="match status" value="1"/>
</dbReference>
<accession>A0A8S1WXE6</accession>
<dbReference type="InterPro" id="IPR019734">
    <property type="entry name" value="TPR_rpt"/>
</dbReference>
<dbReference type="SMART" id="SM00028">
    <property type="entry name" value="TPR"/>
    <property type="match status" value="2"/>
</dbReference>